<comment type="caution">
    <text evidence="10">The sequence shown here is derived from an EMBL/GenBank/DDBJ whole genome shotgun (WGS) entry which is preliminary data.</text>
</comment>
<dbReference type="FunFam" id="3.40.50.12780:FF:000001">
    <property type="entry name" value="Acetyl-coenzyme A synthetase"/>
    <property type="match status" value="1"/>
</dbReference>
<feature type="binding site" evidence="6">
    <location>
        <position position="522"/>
    </location>
    <ligand>
        <name>ATP</name>
        <dbReference type="ChEBI" id="CHEBI:30616"/>
    </ligand>
</feature>
<dbReference type="InterPro" id="IPR045851">
    <property type="entry name" value="AMP-bd_C_sf"/>
</dbReference>
<feature type="binding site" evidence="6">
    <location>
        <position position="530"/>
    </location>
    <ligand>
        <name>CoA</name>
        <dbReference type="ChEBI" id="CHEBI:57287"/>
    </ligand>
</feature>
<sequence length="657" mass="72041">MAPETPGTEPQALSNLLQENRRFAPPADLAAAANVTATAYDEAAADRLAFWERAAERLTWAKRWDRTLEWNAPFAKWFIGGELNVAYNCVDRHVEEGRGDKVAYFWEGEPDGDTRTLTYNDLKAEVSKAANALQELGVGKGDRVAIYMPMIPELPIAMLACARIGAVHSVVFGGFSASALKSRIDDADAKLVITADGGYRRGKPSALKPTVDEAVAECPQVEHVLVVRRTGQDVSTNGKDVWWHDVVERQSDQHTPEPHDAEDPLYILYTSGTTGKPKGILHTTGGYLTQTAWTHHAVFDLKPETDIYWCTADIGWVTGHSYIVYGPLANGATSVIYEGTPDTPHRGRFWEIVQKYKITILYTAPTAIRTFMKWGDDIPAKYDMSSLRILGSVGEPINPEAYVWYREHIGGNRCPVVDTWWQTETGAIMISPLPGVTSGKPGAAMRQLPGITADVVDDQGNSVPNGGGGFLVVREPWPSMLRTIWGDDQRYIDTYWSRFEGMYFPGDGAKKDEDGDMWLLGRVDDVMLVSGHNISTTEVESALVSHPKVAEAAVVGATDPVTGQAIVSFVILRGSAEESEDIAADLRNHVAKTLGPIAKPRQILVVPELPKTRSGKIMRRLLRDVAENRSVGDVTTLADSTVMNLIADKLPSAKSED</sequence>
<protein>
    <recommendedName>
        <fullName evidence="6">Acetyl-coenzyme A synthetase</fullName>
        <shortName evidence="6">AcCoA synthetase</shortName>
        <shortName evidence="6">Acs</shortName>
        <ecNumber evidence="6">6.2.1.1</ecNumber>
    </recommendedName>
    <alternativeName>
        <fullName evidence="6">Acetate--CoA ligase</fullName>
    </alternativeName>
    <alternativeName>
        <fullName evidence="6">Acyl-activating enzyme</fullName>
    </alternativeName>
</protein>
<comment type="cofactor">
    <cofactor evidence="6">
        <name>Mg(2+)</name>
        <dbReference type="ChEBI" id="CHEBI:18420"/>
    </cofactor>
</comment>
<dbReference type="Pfam" id="PF13193">
    <property type="entry name" value="AMP-binding_C"/>
    <property type="match status" value="1"/>
</dbReference>
<keyword evidence="6" id="KW-0479">Metal-binding</keyword>
<comment type="caution">
    <text evidence="6">Lacks conserved residue(s) required for the propagation of feature annotation.</text>
</comment>
<evidence type="ECO:0000313" key="11">
    <source>
        <dbReference type="Proteomes" id="UP000309128"/>
    </source>
</evidence>
<dbReference type="GO" id="GO:0005524">
    <property type="term" value="F:ATP binding"/>
    <property type="evidence" value="ECO:0007669"/>
    <property type="project" value="UniProtKB-KW"/>
</dbReference>
<dbReference type="SUPFAM" id="SSF56801">
    <property type="entry name" value="Acetyl-CoA synthetase-like"/>
    <property type="match status" value="1"/>
</dbReference>
<dbReference type="GO" id="GO:0005829">
    <property type="term" value="C:cytosol"/>
    <property type="evidence" value="ECO:0007669"/>
    <property type="project" value="TreeGrafter"/>
</dbReference>
<evidence type="ECO:0000256" key="4">
    <source>
        <dbReference type="ARBA" id="ARBA00022840"/>
    </source>
</evidence>
<evidence type="ECO:0000256" key="1">
    <source>
        <dbReference type="ARBA" id="ARBA00006432"/>
    </source>
</evidence>
<feature type="domain" description="AMP-binding enzyme C-terminal" evidence="8">
    <location>
        <begin position="538"/>
        <end position="616"/>
    </location>
</feature>
<dbReference type="Gene3D" id="3.30.300.30">
    <property type="match status" value="1"/>
</dbReference>
<feature type="binding site" evidence="6">
    <location>
        <position position="507"/>
    </location>
    <ligand>
        <name>ATP</name>
        <dbReference type="ChEBI" id="CHEBI:30616"/>
    </ligand>
</feature>
<evidence type="ECO:0000256" key="5">
    <source>
        <dbReference type="ARBA" id="ARBA00022990"/>
    </source>
</evidence>
<feature type="domain" description="AMP-dependent synthetase/ligase" evidence="7">
    <location>
        <begin position="96"/>
        <end position="477"/>
    </location>
</feature>
<keyword evidence="3 6" id="KW-0547">Nucleotide-binding</keyword>
<comment type="function">
    <text evidence="6">Catalyzes the conversion of acetate into acetyl-CoA (AcCoA), an essential intermediate at the junction of anabolic and catabolic pathways. AcsA undergoes a two-step reaction. In the first half reaction, AcsA combines acetate with ATP to form acetyl-adenylate (AcAMP) intermediate. In the second half reaction, it can then transfer the acetyl group from AcAMP to the sulfhydryl group of CoA, forming the product AcCoA.</text>
</comment>
<dbReference type="InterPro" id="IPR042099">
    <property type="entry name" value="ANL_N_sf"/>
</dbReference>
<evidence type="ECO:0000256" key="3">
    <source>
        <dbReference type="ARBA" id="ARBA00022741"/>
    </source>
</evidence>
<dbReference type="NCBIfam" id="NF001208">
    <property type="entry name" value="PRK00174.1"/>
    <property type="match status" value="1"/>
</dbReference>
<feature type="binding site" evidence="6">
    <location>
        <begin position="200"/>
        <end position="203"/>
    </location>
    <ligand>
        <name>CoA</name>
        <dbReference type="ChEBI" id="CHEBI:57287"/>
    </ligand>
</feature>
<dbReference type="Pfam" id="PF00501">
    <property type="entry name" value="AMP-binding"/>
    <property type="match status" value="1"/>
</dbReference>
<name>A0A5S4FDR6_9ACTN</name>
<evidence type="ECO:0000256" key="2">
    <source>
        <dbReference type="ARBA" id="ARBA00022598"/>
    </source>
</evidence>
<keyword evidence="2 6" id="KW-0436">Ligase</keyword>
<dbReference type="InterPro" id="IPR032387">
    <property type="entry name" value="ACAS_N"/>
</dbReference>
<dbReference type="HAMAP" id="MF_01123">
    <property type="entry name" value="Ac_CoA_synth"/>
    <property type="match status" value="1"/>
</dbReference>
<feature type="modified residue" description="N6-acetyllysine" evidence="6">
    <location>
        <position position="616"/>
    </location>
</feature>
<feature type="binding site" evidence="6">
    <location>
        <begin position="394"/>
        <end position="396"/>
    </location>
    <ligand>
        <name>ATP</name>
        <dbReference type="ChEBI" id="CHEBI:30616"/>
    </ligand>
</feature>
<dbReference type="AlphaFoldDB" id="A0A5S4FDR6"/>
<dbReference type="NCBIfam" id="TIGR02188">
    <property type="entry name" value="Ac_CoA_lig_AcsA"/>
    <property type="match status" value="1"/>
</dbReference>
<comment type="similarity">
    <text evidence="1 6">Belongs to the ATP-dependent AMP-binding enzyme family.</text>
</comment>
<dbReference type="GO" id="GO:0016208">
    <property type="term" value="F:AMP binding"/>
    <property type="evidence" value="ECO:0007669"/>
    <property type="project" value="InterPro"/>
</dbReference>
<dbReference type="InterPro" id="IPR011904">
    <property type="entry name" value="Ac_CoA_lig"/>
</dbReference>
<dbReference type="GO" id="GO:0019427">
    <property type="term" value="P:acetyl-CoA biosynthetic process from acetate"/>
    <property type="evidence" value="ECO:0007669"/>
    <property type="project" value="UniProtKB-UniRule"/>
</dbReference>
<evidence type="ECO:0000256" key="6">
    <source>
        <dbReference type="HAMAP-Rule" id="MF_01123"/>
    </source>
</evidence>
<accession>A0A5S4FDR6</accession>
<dbReference type="Gene3D" id="3.40.50.12780">
    <property type="entry name" value="N-terminal domain of ligase-like"/>
    <property type="match status" value="1"/>
</dbReference>
<dbReference type="InterPro" id="IPR025110">
    <property type="entry name" value="AMP-bd_C"/>
</dbReference>
<dbReference type="CDD" id="cd05966">
    <property type="entry name" value="ACS"/>
    <property type="match status" value="1"/>
</dbReference>
<keyword evidence="6" id="KW-0460">Magnesium</keyword>
<dbReference type="RefSeq" id="WP_138668504.1">
    <property type="nucleotide sequence ID" value="NZ_VCKY01000086.1"/>
</dbReference>
<comment type="catalytic activity">
    <reaction evidence="6">
        <text>acetate + ATP + CoA = acetyl-CoA + AMP + diphosphate</text>
        <dbReference type="Rhea" id="RHEA:23176"/>
        <dbReference type="ChEBI" id="CHEBI:30089"/>
        <dbReference type="ChEBI" id="CHEBI:30616"/>
        <dbReference type="ChEBI" id="CHEBI:33019"/>
        <dbReference type="ChEBI" id="CHEBI:57287"/>
        <dbReference type="ChEBI" id="CHEBI:57288"/>
        <dbReference type="ChEBI" id="CHEBI:456215"/>
        <dbReference type="EC" id="6.2.1.1"/>
    </reaction>
</comment>
<proteinExistence type="inferred from homology"/>
<evidence type="ECO:0000259" key="7">
    <source>
        <dbReference type="Pfam" id="PF00501"/>
    </source>
</evidence>
<reference evidence="10 11" key="1">
    <citation type="submission" date="2019-05" db="EMBL/GenBank/DDBJ databases">
        <title>Draft genome sequence of Nonomuraea turkmeniaca DSM 43926.</title>
        <authorList>
            <person name="Saricaoglu S."/>
            <person name="Isik K."/>
        </authorList>
    </citation>
    <scope>NUCLEOTIDE SEQUENCE [LARGE SCALE GENOMIC DNA]</scope>
    <source>
        <strain evidence="10 11">DSM 43926</strain>
    </source>
</reference>
<feature type="binding site" evidence="6">
    <location>
        <position position="546"/>
    </location>
    <ligand>
        <name>Mg(2+)</name>
        <dbReference type="ChEBI" id="CHEBI:18420"/>
    </ligand>
</feature>
<keyword evidence="11" id="KW-1185">Reference proteome</keyword>
<dbReference type="PANTHER" id="PTHR24095:SF14">
    <property type="entry name" value="ACETYL-COENZYME A SYNTHETASE 1"/>
    <property type="match status" value="1"/>
</dbReference>
<dbReference type="OrthoDB" id="9803968at2"/>
<comment type="PTM">
    <text evidence="6">Acetylated. Deacetylation by the SIR2-homolog deacetylase activates the enzyme.</text>
</comment>
<dbReference type="PANTHER" id="PTHR24095">
    <property type="entry name" value="ACETYL-COENZYME A SYNTHETASE"/>
    <property type="match status" value="1"/>
</dbReference>
<dbReference type="EMBL" id="VCKY01000086">
    <property type="protein sequence ID" value="TMR16646.1"/>
    <property type="molecule type" value="Genomic_DNA"/>
</dbReference>
<feature type="binding site" evidence="6">
    <location>
        <position position="318"/>
    </location>
    <ligand>
        <name>CoA</name>
        <dbReference type="ChEBI" id="CHEBI:57287"/>
    </ligand>
</feature>
<dbReference type="PROSITE" id="PS00455">
    <property type="entry name" value="AMP_BINDING"/>
    <property type="match status" value="1"/>
</dbReference>
<dbReference type="GO" id="GO:0003987">
    <property type="term" value="F:acetate-CoA ligase activity"/>
    <property type="evidence" value="ECO:0007669"/>
    <property type="project" value="UniProtKB-UniRule"/>
</dbReference>
<gene>
    <name evidence="10" type="primary">acs</name>
    <name evidence="6" type="synonym">acsA</name>
    <name evidence="10" type="ORF">ETD86_24500</name>
</gene>
<feature type="binding site" evidence="6">
    <location>
        <position position="544"/>
    </location>
    <ligand>
        <name>Mg(2+)</name>
        <dbReference type="ChEBI" id="CHEBI:18420"/>
    </ligand>
</feature>
<keyword evidence="5 6" id="KW-0007">Acetylation</keyword>
<evidence type="ECO:0000313" key="10">
    <source>
        <dbReference type="EMBL" id="TMR16646.1"/>
    </source>
</evidence>
<evidence type="ECO:0000259" key="9">
    <source>
        <dbReference type="Pfam" id="PF16177"/>
    </source>
</evidence>
<dbReference type="Proteomes" id="UP000309128">
    <property type="component" value="Unassembled WGS sequence"/>
</dbReference>
<feature type="binding site" evidence="6">
    <location>
        <position position="549"/>
    </location>
    <ligand>
        <name>Mg(2+)</name>
        <dbReference type="ChEBI" id="CHEBI:18420"/>
    </ligand>
</feature>
<dbReference type="InterPro" id="IPR000873">
    <property type="entry name" value="AMP-dep_synth/lig_dom"/>
</dbReference>
<feature type="binding site" evidence="6">
    <location>
        <begin position="418"/>
        <end position="423"/>
    </location>
    <ligand>
        <name>ATP</name>
        <dbReference type="ChEBI" id="CHEBI:30616"/>
    </ligand>
</feature>
<feature type="domain" description="Acetyl-coenzyme A synthetase N-terminal" evidence="9">
    <location>
        <begin position="38"/>
        <end position="89"/>
    </location>
</feature>
<evidence type="ECO:0000259" key="8">
    <source>
        <dbReference type="Pfam" id="PF13193"/>
    </source>
</evidence>
<organism evidence="10 11">
    <name type="scientific">Nonomuraea turkmeniaca</name>
    <dbReference type="NCBI Taxonomy" id="103838"/>
    <lineage>
        <taxon>Bacteria</taxon>
        <taxon>Bacillati</taxon>
        <taxon>Actinomycetota</taxon>
        <taxon>Actinomycetes</taxon>
        <taxon>Streptosporangiales</taxon>
        <taxon>Streptosporangiaceae</taxon>
        <taxon>Nonomuraea</taxon>
    </lineage>
</organism>
<dbReference type="Pfam" id="PF16177">
    <property type="entry name" value="ACAS_N"/>
    <property type="match status" value="1"/>
</dbReference>
<dbReference type="InterPro" id="IPR020845">
    <property type="entry name" value="AMP-binding_CS"/>
</dbReference>
<keyword evidence="4 6" id="KW-0067">ATP-binding</keyword>
<dbReference type="GO" id="GO:0046872">
    <property type="term" value="F:metal ion binding"/>
    <property type="evidence" value="ECO:0007669"/>
    <property type="project" value="UniProtKB-KW"/>
</dbReference>
<dbReference type="EC" id="6.2.1.1" evidence="6"/>